<evidence type="ECO:0000256" key="6">
    <source>
        <dbReference type="ARBA" id="ARBA00023136"/>
    </source>
</evidence>
<evidence type="ECO:0000313" key="9">
    <source>
        <dbReference type="Proteomes" id="UP001346149"/>
    </source>
</evidence>
<evidence type="ECO:0000256" key="4">
    <source>
        <dbReference type="ARBA" id="ARBA00022692"/>
    </source>
</evidence>
<keyword evidence="4" id="KW-0812">Transmembrane</keyword>
<dbReference type="GO" id="GO:0012505">
    <property type="term" value="C:endomembrane system"/>
    <property type="evidence" value="ECO:0007669"/>
    <property type="project" value="UniProtKB-SubCell"/>
</dbReference>
<evidence type="ECO:0000256" key="5">
    <source>
        <dbReference type="ARBA" id="ARBA00022989"/>
    </source>
</evidence>
<name>A0AAN7RMM3_TRANT</name>
<evidence type="ECO:0000313" key="8">
    <source>
        <dbReference type="EMBL" id="KAK4801963.1"/>
    </source>
</evidence>
<keyword evidence="5" id="KW-1133">Transmembrane helix</keyword>
<dbReference type="GO" id="GO:0030244">
    <property type="term" value="P:cellulose biosynthetic process"/>
    <property type="evidence" value="ECO:0007669"/>
    <property type="project" value="InterPro"/>
</dbReference>
<evidence type="ECO:0000256" key="2">
    <source>
        <dbReference type="ARBA" id="ARBA00022676"/>
    </source>
</evidence>
<organism evidence="8 9">
    <name type="scientific">Trapa natans</name>
    <name type="common">Water chestnut</name>
    <dbReference type="NCBI Taxonomy" id="22666"/>
    <lineage>
        <taxon>Eukaryota</taxon>
        <taxon>Viridiplantae</taxon>
        <taxon>Streptophyta</taxon>
        <taxon>Embryophyta</taxon>
        <taxon>Tracheophyta</taxon>
        <taxon>Spermatophyta</taxon>
        <taxon>Magnoliopsida</taxon>
        <taxon>eudicotyledons</taxon>
        <taxon>Gunneridae</taxon>
        <taxon>Pentapetalae</taxon>
        <taxon>rosids</taxon>
        <taxon>malvids</taxon>
        <taxon>Myrtales</taxon>
        <taxon>Lythraceae</taxon>
        <taxon>Trapa</taxon>
    </lineage>
</organism>
<gene>
    <name evidence="8" type="ORF">SAY86_000166</name>
</gene>
<protein>
    <submittedName>
        <fullName evidence="8">Uncharacterized protein</fullName>
    </submittedName>
</protein>
<evidence type="ECO:0000256" key="1">
    <source>
        <dbReference type="ARBA" id="ARBA00004308"/>
    </source>
</evidence>
<dbReference type="AlphaFoldDB" id="A0AAN7RMM3"/>
<dbReference type="Pfam" id="PF03552">
    <property type="entry name" value="Cellulose_synt"/>
    <property type="match status" value="1"/>
</dbReference>
<reference evidence="8 9" key="1">
    <citation type="journal article" date="2023" name="Hortic Res">
        <title>Pangenome of water caltrop reveals structural variations and asymmetric subgenome divergence after allopolyploidization.</title>
        <authorList>
            <person name="Zhang X."/>
            <person name="Chen Y."/>
            <person name="Wang L."/>
            <person name="Yuan Y."/>
            <person name="Fang M."/>
            <person name="Shi L."/>
            <person name="Lu R."/>
            <person name="Comes H.P."/>
            <person name="Ma Y."/>
            <person name="Chen Y."/>
            <person name="Huang G."/>
            <person name="Zhou Y."/>
            <person name="Zheng Z."/>
            <person name="Qiu Y."/>
        </authorList>
    </citation>
    <scope>NUCLEOTIDE SEQUENCE [LARGE SCALE GENOMIC DNA]</scope>
    <source>
        <strain evidence="8">F231</strain>
    </source>
</reference>
<sequence>MYEAMKERIENVLSEGKVGEELITGDGARQALRRWTLNFTRDNHPPVIQVLVDNSRDRDANGDPMPNLIYVSRGKSHTEPHNFKAGALNALAKTLIGLHSIFINKVSKF</sequence>
<dbReference type="PANTHER" id="PTHR13301">
    <property type="entry name" value="X-BOX TRANSCRIPTION FACTOR-RELATED"/>
    <property type="match status" value="1"/>
</dbReference>
<keyword evidence="9" id="KW-1185">Reference proteome</keyword>
<comment type="caution">
    <text evidence="8">The sequence shown here is derived from an EMBL/GenBank/DDBJ whole genome shotgun (WGS) entry which is preliminary data.</text>
</comment>
<dbReference type="GO" id="GO:0016020">
    <property type="term" value="C:membrane"/>
    <property type="evidence" value="ECO:0007669"/>
    <property type="project" value="InterPro"/>
</dbReference>
<comment type="subcellular location">
    <subcellularLocation>
        <location evidence="1">Endomembrane system</location>
    </subcellularLocation>
</comment>
<dbReference type="InterPro" id="IPR005150">
    <property type="entry name" value="Cellulose_synth"/>
</dbReference>
<proteinExistence type="predicted"/>
<dbReference type="EMBL" id="JAXQNO010000002">
    <property type="protein sequence ID" value="KAK4801963.1"/>
    <property type="molecule type" value="Genomic_DNA"/>
</dbReference>
<keyword evidence="3" id="KW-0808">Transferase</keyword>
<dbReference type="GO" id="GO:0071555">
    <property type="term" value="P:cell wall organization"/>
    <property type="evidence" value="ECO:0007669"/>
    <property type="project" value="UniProtKB-KW"/>
</dbReference>
<evidence type="ECO:0000256" key="3">
    <source>
        <dbReference type="ARBA" id="ARBA00022679"/>
    </source>
</evidence>
<keyword evidence="2" id="KW-0328">Glycosyltransferase</keyword>
<dbReference type="Proteomes" id="UP001346149">
    <property type="component" value="Unassembled WGS sequence"/>
</dbReference>
<keyword evidence="6" id="KW-0472">Membrane</keyword>
<dbReference type="GO" id="GO:0016760">
    <property type="term" value="F:cellulose synthase (UDP-forming) activity"/>
    <property type="evidence" value="ECO:0007669"/>
    <property type="project" value="InterPro"/>
</dbReference>
<evidence type="ECO:0000256" key="7">
    <source>
        <dbReference type="ARBA" id="ARBA00023316"/>
    </source>
</evidence>
<keyword evidence="7" id="KW-0961">Cell wall biogenesis/degradation</keyword>
<accession>A0AAN7RMM3</accession>